<dbReference type="PANTHER" id="PTHR11995">
    <property type="entry name" value="NADH DEHYDROGENASE"/>
    <property type="match status" value="1"/>
</dbReference>
<keyword evidence="5" id="KW-0408">Iron</keyword>
<dbReference type="GO" id="GO:0046872">
    <property type="term" value="F:metal ion binding"/>
    <property type="evidence" value="ECO:0007669"/>
    <property type="project" value="UniProtKB-KW"/>
</dbReference>
<dbReference type="OrthoDB" id="268400at2759"/>
<gene>
    <name evidence="8" type="primary">LOC113793905</name>
</gene>
<keyword evidence="3 5" id="KW-0520">NAD</keyword>
<dbReference type="RefSeq" id="XP_027199782.1">
    <property type="nucleotide sequence ID" value="XM_027343981.1"/>
</dbReference>
<dbReference type="NCBIfam" id="TIGR01957">
    <property type="entry name" value="nuoB_fam"/>
    <property type="match status" value="1"/>
</dbReference>
<dbReference type="HAMAP" id="MF_01356">
    <property type="entry name" value="NDH1_NuoB"/>
    <property type="match status" value="1"/>
</dbReference>
<evidence type="ECO:0000256" key="1">
    <source>
        <dbReference type="ARBA" id="ARBA00009173"/>
    </source>
</evidence>
<comment type="similarity">
    <text evidence="1 5">Belongs to the complex I 20 kDa subunit family.</text>
</comment>
<evidence type="ECO:0000313" key="7">
    <source>
        <dbReference type="Proteomes" id="UP000515146"/>
    </source>
</evidence>
<dbReference type="GO" id="GO:0051539">
    <property type="term" value="F:4 iron, 4 sulfur cluster binding"/>
    <property type="evidence" value="ECO:0007669"/>
    <property type="project" value="UniProtKB-KW"/>
</dbReference>
<keyword evidence="7" id="KW-1185">Reference proteome</keyword>
<evidence type="ECO:0000256" key="5">
    <source>
        <dbReference type="RuleBase" id="RU004464"/>
    </source>
</evidence>
<keyword evidence="5" id="KW-0479">Metal-binding</keyword>
<accession>A0A6P6Y2Q5</accession>
<dbReference type="GO" id="GO:0009060">
    <property type="term" value="P:aerobic respiration"/>
    <property type="evidence" value="ECO:0007669"/>
    <property type="project" value="TreeGrafter"/>
</dbReference>
<dbReference type="SUPFAM" id="SSF56770">
    <property type="entry name" value="HydA/Nqo6-like"/>
    <property type="match status" value="1"/>
</dbReference>
<dbReference type="PANTHER" id="PTHR11995:SF14">
    <property type="entry name" value="NADH DEHYDROGENASE [UBIQUINONE] IRON-SULFUR PROTEIN 7, MITOCHONDRIAL"/>
    <property type="match status" value="1"/>
</dbReference>
<dbReference type="Gene3D" id="3.40.50.12280">
    <property type="match status" value="1"/>
</dbReference>
<dbReference type="KEGG" id="dpte:113793905"/>
<dbReference type="FunCoup" id="A0A6P6Y2Q5">
    <property type="interactions" value="841"/>
</dbReference>
<dbReference type="PROSITE" id="PS01150">
    <property type="entry name" value="COMPLEX1_20K"/>
    <property type="match status" value="1"/>
</dbReference>
<feature type="domain" description="NADH:ubiquinone oxidoreductase-like 20kDa subunit" evidence="6">
    <location>
        <begin position="110"/>
        <end position="219"/>
    </location>
</feature>
<dbReference type="GO" id="GO:0032981">
    <property type="term" value="P:mitochondrial respiratory chain complex I assembly"/>
    <property type="evidence" value="ECO:0007669"/>
    <property type="project" value="TreeGrafter"/>
</dbReference>
<dbReference type="InParanoid" id="A0A6P6Y2Q5"/>
<proteinExistence type="inferred from homology"/>
<dbReference type="NCBIfam" id="NF005012">
    <property type="entry name" value="PRK06411.1"/>
    <property type="match status" value="1"/>
</dbReference>
<dbReference type="GO" id="GO:0048038">
    <property type="term" value="F:quinone binding"/>
    <property type="evidence" value="ECO:0007669"/>
    <property type="project" value="InterPro"/>
</dbReference>
<dbReference type="OMA" id="NNIHESK"/>
<comment type="subunit">
    <text evidence="2">Complex I is composed of 45 different subunits This is a component of the iron-sulfur (IP) fragment of the enzyme.</text>
</comment>
<evidence type="ECO:0000313" key="8">
    <source>
        <dbReference type="RefSeq" id="XP_027199782.1"/>
    </source>
</evidence>
<dbReference type="GO" id="GO:0005739">
    <property type="term" value="C:mitochondrion"/>
    <property type="evidence" value="ECO:0007669"/>
    <property type="project" value="GOC"/>
</dbReference>
<evidence type="ECO:0000259" key="6">
    <source>
        <dbReference type="Pfam" id="PF01058"/>
    </source>
</evidence>
<name>A0A6P6Y2Q5_DERPT</name>
<evidence type="ECO:0000256" key="3">
    <source>
        <dbReference type="ARBA" id="ARBA00023027"/>
    </source>
</evidence>
<dbReference type="InterPro" id="IPR006137">
    <property type="entry name" value="NADH_UbQ_OxRdtase-like_20kDa"/>
</dbReference>
<evidence type="ECO:0000256" key="4">
    <source>
        <dbReference type="ARBA" id="ARBA00071853"/>
    </source>
</evidence>
<dbReference type="Pfam" id="PF01058">
    <property type="entry name" value="Oxidored_q6"/>
    <property type="match status" value="1"/>
</dbReference>
<evidence type="ECO:0000256" key="2">
    <source>
        <dbReference type="ARBA" id="ARBA00011163"/>
    </source>
</evidence>
<reference evidence="8" key="1">
    <citation type="submission" date="2025-08" db="UniProtKB">
        <authorList>
            <consortium name="RefSeq"/>
        </authorList>
    </citation>
    <scope>IDENTIFICATION</scope>
    <source>
        <strain evidence="8">Airmid</strain>
    </source>
</reference>
<dbReference type="Proteomes" id="UP000515146">
    <property type="component" value="Unplaced"/>
</dbReference>
<dbReference type="InterPro" id="IPR006138">
    <property type="entry name" value="NADH_UQ_OxRdtase_20Kd_su"/>
</dbReference>
<dbReference type="GO" id="GO:0008137">
    <property type="term" value="F:NADH dehydrogenase (ubiquinone) activity"/>
    <property type="evidence" value="ECO:0007669"/>
    <property type="project" value="InterPro"/>
</dbReference>
<organism evidence="7 8">
    <name type="scientific">Dermatophagoides pteronyssinus</name>
    <name type="common">European house dust mite</name>
    <dbReference type="NCBI Taxonomy" id="6956"/>
    <lineage>
        <taxon>Eukaryota</taxon>
        <taxon>Metazoa</taxon>
        <taxon>Ecdysozoa</taxon>
        <taxon>Arthropoda</taxon>
        <taxon>Chelicerata</taxon>
        <taxon>Arachnida</taxon>
        <taxon>Acari</taxon>
        <taxon>Acariformes</taxon>
        <taxon>Sarcoptiformes</taxon>
        <taxon>Astigmata</taxon>
        <taxon>Psoroptidia</taxon>
        <taxon>Analgoidea</taxon>
        <taxon>Pyroglyphidae</taxon>
        <taxon>Dermatophagoidinae</taxon>
        <taxon>Dermatophagoides</taxon>
    </lineage>
</organism>
<dbReference type="GO" id="GO:0045271">
    <property type="term" value="C:respiratory chain complex I"/>
    <property type="evidence" value="ECO:0007669"/>
    <property type="project" value="TreeGrafter"/>
</dbReference>
<protein>
    <recommendedName>
        <fullName evidence="4">Probable NADH dehydrogenase [ubiquinone] iron-sulfur protein 7, mitochondrial</fullName>
    </recommendedName>
</protein>
<dbReference type="FunFam" id="3.40.50.12280:FF:000001">
    <property type="entry name" value="NADH-quinone oxidoreductase subunit B 2"/>
    <property type="match status" value="1"/>
</dbReference>
<dbReference type="GO" id="GO:0015990">
    <property type="term" value="P:electron transport coupled proton transport"/>
    <property type="evidence" value="ECO:0007669"/>
    <property type="project" value="TreeGrafter"/>
</dbReference>
<dbReference type="AlphaFoldDB" id="A0A6P6Y2Q5"/>
<keyword evidence="5" id="KW-0004">4Fe-4S</keyword>
<sequence>MLQIASSIGSKSHRFLDQTLLKTFTLRSNCLLQLDKNNIHESKIVNSNKQENAVETQSQQQQESAVATRKRYSPFVNTSNSAEYVLARADDLLNWGRKNSLWPLTFGLACCAVEMMHIAAPRYDMDRFGVVFRASPRQADVILVAGTLTNKMAPAIRRIYDQMLEPKWVISMGSCANGGGYYHYSYSVVRGCDRIIPVDIYVPGCPPTAEALFYGILQLQKKIKRQSFAQMWYRK</sequence>
<keyword evidence="5" id="KW-0411">Iron-sulfur</keyword>